<comment type="caution">
    <text evidence="2">The sequence shown here is derived from an EMBL/GenBank/DDBJ whole genome shotgun (WGS) entry which is preliminary data.</text>
</comment>
<evidence type="ECO:0000256" key="1">
    <source>
        <dbReference type="SAM" id="MobiDB-lite"/>
    </source>
</evidence>
<dbReference type="AlphaFoldDB" id="A0A8J5S2Q1"/>
<proteinExistence type="predicted"/>
<gene>
    <name evidence="2" type="ORF">GUJ93_ZPchr0004g38937</name>
</gene>
<sequence>MCLKFLRTEEKVCPNTCDSDVQITEIQGVVCSLHHDMLHGPASTSVNVDRTAKRRPRHIFRRSTEKKNPLNILFERQVAALEYRQQEQRRRSSAVRICLALSNLSSHSVENGENQIIPKTTPVLDELEPSVSSSLILIHFDVPEESLARYFINSSRTLLEDSQNSDKALDYNSPKSDKAPDYDFSVNTFNSTSVDVKRTARKKSKKKNKRHKRGHVKKVPETSEIQCTQCKDDFHCIDVAGGESLTLSSNHLADAGSEIQCRKDSFPSIAGGGESLPLTLLPNHVVKDDKLFEDLSSDSTVREVSSDSSVREVSAERPDSETGNDGSIITSVSSTCCSDEMELSSQTCYFECCEQSSSNYSRCLDSASNSTLTDSSLDSHYTDNSWNFGDDTENLFIDKNECTCAQSKLTDFRGLKYGDEESWLNKSNNDKCFCFRNSAGAHSGAQKMQLCSNAVSSGDFHLVISRKRARRNRKMQLLGDGNVEHICGVKHGRNGNHNICSSKRTPMGHNMMDCSSRPSNVCTQVASKDSTEDSIHRSKIRTWIPHEVTLNDYMIGTTMNHLMDPKQNCRGKSHKYPSLNETASSEFIEEKNACTAKIVPGIVNSTETDVSQMALSSDSDVMVQEVFEETCMTIGLPMQKGGLRVLLPEENVAVGTCSLDALNHVSSVDPKEQNKVDNTVSSRPCGMEGGLQAQDASSQFPGCTADYCKTSRPSESGLEVGCHGVSAIEGHCNLNQQRFAGSTLQLGEIVRAANDAYKVQATSDVYLISGHPIADFEIFIYSATPVIANTSCMRSGKCLQDQPVGNSPCQYQRLNVSLRSVWEWYEEPGSYGLEVEIHKSINSTKSTCDISEFCAYFLPSLSAIQLFEQSNNNLDHKFGGDNEDSVLSQPNGVCLLKPSLSVQDHGGLLFEYFESEHPSLRPPLFEKIKQLVSGENPSPCQIFGDPKMLESLKLCDLHPASWFCVAWYPICRIPQGNCRAAFLTYHSLGKVVPKICSLDNAGELTHLVSPVVGFCSYNDKVLVHLYRTYFCSRNIITNHILTDPKRSETLSSSNKSFTE</sequence>
<dbReference type="PANTHER" id="PTHR32010">
    <property type="entry name" value="PHOTOSYSTEM II STABILITY/ASSEMBLY FACTOR HCF136, CHLOROPLASTIC"/>
    <property type="match status" value="1"/>
</dbReference>
<dbReference type="InterPro" id="IPR008507">
    <property type="entry name" value="DUF789"/>
</dbReference>
<keyword evidence="3" id="KW-1185">Reference proteome</keyword>
<feature type="region of interest" description="Disordered" evidence="1">
    <location>
        <begin position="195"/>
        <end position="221"/>
    </location>
</feature>
<feature type="region of interest" description="Disordered" evidence="1">
    <location>
        <begin position="303"/>
        <end position="327"/>
    </location>
</feature>
<reference evidence="2" key="2">
    <citation type="submission" date="2021-02" db="EMBL/GenBank/DDBJ databases">
        <authorList>
            <person name="Kimball J.A."/>
            <person name="Haas M.W."/>
            <person name="Macchietto M."/>
            <person name="Kono T."/>
            <person name="Duquette J."/>
            <person name="Shao M."/>
        </authorList>
    </citation>
    <scope>NUCLEOTIDE SEQUENCE</scope>
    <source>
        <tissue evidence="2">Fresh leaf tissue</tissue>
    </source>
</reference>
<feature type="compositionally biased region" description="Basic and acidic residues" evidence="1">
    <location>
        <begin position="303"/>
        <end position="320"/>
    </location>
</feature>
<dbReference type="EMBL" id="JAAALK010000285">
    <property type="protein sequence ID" value="KAG8066701.1"/>
    <property type="molecule type" value="Genomic_DNA"/>
</dbReference>
<reference evidence="2" key="1">
    <citation type="journal article" date="2021" name="bioRxiv">
        <title>Whole Genome Assembly and Annotation of Northern Wild Rice, Zizania palustris L., Supports a Whole Genome Duplication in the Zizania Genus.</title>
        <authorList>
            <person name="Haas M."/>
            <person name="Kono T."/>
            <person name="Macchietto M."/>
            <person name="Millas R."/>
            <person name="McGilp L."/>
            <person name="Shao M."/>
            <person name="Duquette J."/>
            <person name="Hirsch C.N."/>
            <person name="Kimball J."/>
        </authorList>
    </citation>
    <scope>NUCLEOTIDE SEQUENCE</scope>
    <source>
        <tissue evidence="2">Fresh leaf tissue</tissue>
    </source>
</reference>
<dbReference type="OrthoDB" id="1920576at2759"/>
<accession>A0A8J5S2Q1</accession>
<evidence type="ECO:0000313" key="2">
    <source>
        <dbReference type="EMBL" id="KAG8066701.1"/>
    </source>
</evidence>
<dbReference type="Pfam" id="PF05623">
    <property type="entry name" value="DUF789"/>
    <property type="match status" value="1"/>
</dbReference>
<protein>
    <submittedName>
        <fullName evidence="2">Uncharacterized protein</fullName>
    </submittedName>
</protein>
<evidence type="ECO:0000313" key="3">
    <source>
        <dbReference type="Proteomes" id="UP000729402"/>
    </source>
</evidence>
<dbReference type="PANTHER" id="PTHR32010:SF19">
    <property type="entry name" value="OS04G0675000 PROTEIN"/>
    <property type="match status" value="1"/>
</dbReference>
<organism evidence="2 3">
    <name type="scientific">Zizania palustris</name>
    <name type="common">Northern wild rice</name>
    <dbReference type="NCBI Taxonomy" id="103762"/>
    <lineage>
        <taxon>Eukaryota</taxon>
        <taxon>Viridiplantae</taxon>
        <taxon>Streptophyta</taxon>
        <taxon>Embryophyta</taxon>
        <taxon>Tracheophyta</taxon>
        <taxon>Spermatophyta</taxon>
        <taxon>Magnoliopsida</taxon>
        <taxon>Liliopsida</taxon>
        <taxon>Poales</taxon>
        <taxon>Poaceae</taxon>
        <taxon>BOP clade</taxon>
        <taxon>Oryzoideae</taxon>
        <taxon>Oryzeae</taxon>
        <taxon>Zizaniinae</taxon>
        <taxon>Zizania</taxon>
    </lineage>
</organism>
<feature type="compositionally biased region" description="Basic residues" evidence="1">
    <location>
        <begin position="199"/>
        <end position="217"/>
    </location>
</feature>
<dbReference type="Proteomes" id="UP000729402">
    <property type="component" value="Unassembled WGS sequence"/>
</dbReference>
<name>A0A8J5S2Q1_ZIZPA</name>